<comment type="caution">
    <text evidence="6">The sequence shown here is derived from an EMBL/GenBank/DDBJ whole genome shotgun (WGS) entry which is preliminary data.</text>
</comment>
<feature type="domain" description="Non-reducing end beta-L-arabinofuranosidase-like GH127 catalytic" evidence="2">
    <location>
        <begin position="51"/>
        <end position="430"/>
    </location>
</feature>
<dbReference type="SUPFAM" id="SSF48208">
    <property type="entry name" value="Six-hairpin glycosidases"/>
    <property type="match status" value="1"/>
</dbReference>
<reference evidence="6 7" key="1">
    <citation type="submission" date="2020-08" db="EMBL/GenBank/DDBJ databases">
        <title>Genomic Encyclopedia of Type Strains, Phase III (KMG-III): the genomes of soil and plant-associated and newly described type strains.</title>
        <authorList>
            <person name="Whitman W."/>
        </authorList>
    </citation>
    <scope>NUCLEOTIDE SEQUENCE [LARGE SCALE GENOMIC DNA]</scope>
    <source>
        <strain evidence="6 7">CECT 8075</strain>
    </source>
</reference>
<dbReference type="PANTHER" id="PTHR31151">
    <property type="entry name" value="PROLINE-TRNA LIGASE (DUF1680)"/>
    <property type="match status" value="1"/>
</dbReference>
<dbReference type="RefSeq" id="WP_221225099.1">
    <property type="nucleotide sequence ID" value="NZ_JACHXU010000009.1"/>
</dbReference>
<dbReference type="InterPro" id="IPR008928">
    <property type="entry name" value="6-hairpin_glycosidase_sf"/>
</dbReference>
<dbReference type="InterPro" id="IPR049046">
    <property type="entry name" value="Beta-AFase-like_GH127_middle"/>
</dbReference>
<feature type="domain" description="DUF4986" evidence="3">
    <location>
        <begin position="563"/>
        <end position="647"/>
    </location>
</feature>
<dbReference type="EMBL" id="JACHXU010000009">
    <property type="protein sequence ID" value="MBB3207088.1"/>
    <property type="molecule type" value="Genomic_DNA"/>
</dbReference>
<organism evidence="6 7">
    <name type="scientific">Aporhodopirellula rubra</name>
    <dbReference type="NCBI Taxonomy" id="980271"/>
    <lineage>
        <taxon>Bacteria</taxon>
        <taxon>Pseudomonadati</taxon>
        <taxon>Planctomycetota</taxon>
        <taxon>Planctomycetia</taxon>
        <taxon>Pirellulales</taxon>
        <taxon>Pirellulaceae</taxon>
        <taxon>Aporhodopirellula</taxon>
    </lineage>
</organism>
<gene>
    <name evidence="6" type="ORF">FHS27_002907</name>
</gene>
<dbReference type="InterPro" id="IPR032275">
    <property type="entry name" value="DUF4986"/>
</dbReference>
<evidence type="ECO:0000259" key="2">
    <source>
        <dbReference type="Pfam" id="PF07944"/>
    </source>
</evidence>
<feature type="domain" description="Glycoside hydrolase GH146 substrate-binding" evidence="4">
    <location>
        <begin position="673"/>
        <end position="803"/>
    </location>
</feature>
<keyword evidence="1" id="KW-0732">Signal</keyword>
<evidence type="ECO:0000313" key="6">
    <source>
        <dbReference type="EMBL" id="MBB3207088.1"/>
    </source>
</evidence>
<evidence type="ECO:0000259" key="4">
    <source>
        <dbReference type="Pfam" id="PF20620"/>
    </source>
</evidence>
<evidence type="ECO:0008006" key="8">
    <source>
        <dbReference type="Google" id="ProtNLM"/>
    </source>
</evidence>
<keyword evidence="7" id="KW-1185">Reference proteome</keyword>
<evidence type="ECO:0000259" key="5">
    <source>
        <dbReference type="Pfam" id="PF20736"/>
    </source>
</evidence>
<dbReference type="Pfam" id="PF07944">
    <property type="entry name" value="Beta-AFase-like_GH127_cat"/>
    <property type="match status" value="1"/>
</dbReference>
<proteinExistence type="predicted"/>
<accession>A0A7W5DZW6</accession>
<dbReference type="InterPro" id="IPR012878">
    <property type="entry name" value="Beta-AFase-like_GH127_cat"/>
</dbReference>
<dbReference type="InterPro" id="IPR046544">
    <property type="entry name" value="GH146_SB_dom"/>
</dbReference>
<sequence length="807" mass="90631">MKRKRETCMMAKWIMGLMIASLASLAHAQDTRQHFAVAPTQPAELFPLSAVRLLSESQLSAAVNANREYLLALEPDRLLAPFLREAGLEPKAESYGNWESSGLDGHTGGHYLSALSLMVAAGADTSDGELNRRLDYMLDELERCQNADGGGYIGGVPGSRELWTKVAAGDTGAVWNKWVPWYNVHKSFAGLRDAYLVANKEKGRKLLVRLGDWCVRVTADLSDDQMQSMLNNEYGGMNEVMADIYSITGDKKYLKTAARFNHRAVFDPLIAHQDRLTGLHANTQIPKIIGMERIAALIGDPREHDGARFFWDTVSKNRCVAFGGNSVREHFHPSDNFIELLKDREGPETCNTYNMLRLTEQLFTADPKAVYADFYERAFFNHIISAINLDKPGYVYFTPIRPQHYRVYSQPENCFWCCVGTGMENPGRYGQFIYAKANDGVYVNLFIASELQVNDRFAIRQQTAFPYESVTRLEMKLKQPQELTLYLRHPEWVKTRQLTVKVNGQPVAVESTPSSYAAVRRLWKQGDVVEVELPMHTRVERLPDGSDWVALLHGPIVLASPTGTKDLPGSFADGARMGHVANGPMVPLDEVPVFFATDQELPRHVVRDPSGKPLHFRVKDVVSPDSPGGISLKPFLSLHEQRYQMYFELTSPEKMSALKEQRAEEDRTRATREAATIDQITIGEQQPEVEHDFKGEDTETGMHEGRKWRHGSIIQYTLNTRGEKAAELEVTYWGGDSGRAFDIFAGGTKIASQELTGDQPGKFISIRYPIPAMAFADAKDHTLTVKFIATKWLAGGLYDVRLMKPTR</sequence>
<dbReference type="Pfam" id="PF16375">
    <property type="entry name" value="DUF4986"/>
    <property type="match status" value="1"/>
</dbReference>
<protein>
    <recommendedName>
        <fullName evidence="8">Glycosyl hydrolase</fullName>
    </recommendedName>
</protein>
<dbReference type="Proteomes" id="UP000536179">
    <property type="component" value="Unassembled WGS sequence"/>
</dbReference>
<evidence type="ECO:0000256" key="1">
    <source>
        <dbReference type="SAM" id="SignalP"/>
    </source>
</evidence>
<dbReference type="Pfam" id="PF20736">
    <property type="entry name" value="Glyco_hydro127M"/>
    <property type="match status" value="1"/>
</dbReference>
<dbReference type="Pfam" id="PF20620">
    <property type="entry name" value="DUF6805"/>
    <property type="match status" value="1"/>
</dbReference>
<dbReference type="PANTHER" id="PTHR31151:SF0">
    <property type="entry name" value="PROLINE-TRNA LIGASE (DUF1680)"/>
    <property type="match status" value="1"/>
</dbReference>
<feature type="chain" id="PRO_5031329560" description="Glycosyl hydrolase" evidence="1">
    <location>
        <begin position="29"/>
        <end position="807"/>
    </location>
</feature>
<dbReference type="AlphaFoldDB" id="A0A7W5DZW6"/>
<dbReference type="GO" id="GO:0005975">
    <property type="term" value="P:carbohydrate metabolic process"/>
    <property type="evidence" value="ECO:0007669"/>
    <property type="project" value="InterPro"/>
</dbReference>
<feature type="domain" description="Non-reducing end beta-L-arabinofuranosidase-like GH127 middle" evidence="5">
    <location>
        <begin position="440"/>
        <end position="535"/>
    </location>
</feature>
<feature type="signal peptide" evidence="1">
    <location>
        <begin position="1"/>
        <end position="28"/>
    </location>
</feature>
<evidence type="ECO:0000259" key="3">
    <source>
        <dbReference type="Pfam" id="PF16375"/>
    </source>
</evidence>
<name>A0A7W5DZW6_9BACT</name>
<evidence type="ECO:0000313" key="7">
    <source>
        <dbReference type="Proteomes" id="UP000536179"/>
    </source>
</evidence>